<sequence>MSGLEIAGLVLGAFPVAVEALKLCGQGLKAFRRGRKYGNELAILISRFENERVRLQDVCEKLLIDLVPHSRIDRLIENPLRLFRDEPELEAKLRNRLWKGYEAFEMNLNDIRAAMDEATERINVQIQDKSDIRRVLRHSFLNDLLSRINERISAIEQLTQRNIELEPARKCRFQGPFLTIVRAMADELFRGVRAGFDCLCEHHACLQLERRTCDILLIGRENNLTVKNIDFHLALSYQDVKIDPGASSTRKREWSEILVQATPPTRPRDTTPPINQSEPSRKQHLQRIRSASRSLFRTTSSSAQVSKVEPLQPSLELELEEVPKQSIPSAMTLDLCTRIREPTPLTEEFCYGQIIDSSAPPTNIYAVYPTLPSKYREQCDRTIISLSEVLGQNHRCMVLSEQDRLNLAVTISSSLLQLHGSAWMPEVFRSRDVYLVQSADDPICDRFFVLRTLPHDDTSMEDSYTALDSTRNKTLFYLGVLLIELALGRPLEQLRSDRDRSGIGSQFFTDYRTTKRLVDQVNSRIGPNYGSAISRCIDGEFHGRKVGLEDEDLSHDVYAGVVALLEKDVQNAMI</sequence>
<protein>
    <recommendedName>
        <fullName evidence="4">DUF7580 domain-containing protein</fullName>
    </recommendedName>
</protein>
<keyword evidence="6" id="KW-1185">Reference proteome</keyword>
<feature type="region of interest" description="Disordered" evidence="2">
    <location>
        <begin position="262"/>
        <end position="283"/>
    </location>
</feature>
<dbReference type="Proteomes" id="UP001152049">
    <property type="component" value="Unassembled WGS sequence"/>
</dbReference>
<name>A0A9W8RNX2_9HYPO</name>
<evidence type="ECO:0000256" key="2">
    <source>
        <dbReference type="SAM" id="MobiDB-lite"/>
    </source>
</evidence>
<gene>
    <name evidence="5" type="ORF">NW762_011920</name>
</gene>
<evidence type="ECO:0000313" key="6">
    <source>
        <dbReference type="Proteomes" id="UP001152049"/>
    </source>
</evidence>
<feature type="domain" description="DUF7580" evidence="4">
    <location>
        <begin position="332"/>
        <end position="570"/>
    </location>
</feature>
<evidence type="ECO:0000256" key="3">
    <source>
        <dbReference type="SAM" id="SignalP"/>
    </source>
</evidence>
<dbReference type="PANTHER" id="PTHR35186:SF4">
    <property type="entry name" value="PRION-INHIBITION AND PROPAGATION HELO DOMAIN-CONTAINING PROTEIN"/>
    <property type="match status" value="1"/>
</dbReference>
<dbReference type="OrthoDB" id="3565018at2759"/>
<evidence type="ECO:0000313" key="5">
    <source>
        <dbReference type="EMBL" id="KAJ4250661.1"/>
    </source>
</evidence>
<keyword evidence="1" id="KW-0175">Coiled coil</keyword>
<dbReference type="PANTHER" id="PTHR35186">
    <property type="entry name" value="ANK_REP_REGION DOMAIN-CONTAINING PROTEIN"/>
    <property type="match status" value="1"/>
</dbReference>
<proteinExistence type="predicted"/>
<feature type="chain" id="PRO_5040841137" description="DUF7580 domain-containing protein" evidence="3">
    <location>
        <begin position="21"/>
        <end position="574"/>
    </location>
</feature>
<dbReference type="InterPro" id="IPR056002">
    <property type="entry name" value="DUF7580"/>
</dbReference>
<reference evidence="5" key="1">
    <citation type="submission" date="2022-09" db="EMBL/GenBank/DDBJ databases">
        <title>Fusarium specimens isolated from Avocado Roots.</title>
        <authorList>
            <person name="Stajich J."/>
            <person name="Roper C."/>
            <person name="Heimlech-Rivalta G."/>
        </authorList>
    </citation>
    <scope>NUCLEOTIDE SEQUENCE</scope>
    <source>
        <strain evidence="5">CF00136</strain>
    </source>
</reference>
<dbReference type="EMBL" id="JAOQAZ010000030">
    <property type="protein sequence ID" value="KAJ4250661.1"/>
    <property type="molecule type" value="Genomic_DNA"/>
</dbReference>
<evidence type="ECO:0000259" key="4">
    <source>
        <dbReference type="Pfam" id="PF24476"/>
    </source>
</evidence>
<organism evidence="5 6">
    <name type="scientific">Fusarium torreyae</name>
    <dbReference type="NCBI Taxonomy" id="1237075"/>
    <lineage>
        <taxon>Eukaryota</taxon>
        <taxon>Fungi</taxon>
        <taxon>Dikarya</taxon>
        <taxon>Ascomycota</taxon>
        <taxon>Pezizomycotina</taxon>
        <taxon>Sordariomycetes</taxon>
        <taxon>Hypocreomycetidae</taxon>
        <taxon>Hypocreales</taxon>
        <taxon>Nectriaceae</taxon>
        <taxon>Fusarium</taxon>
    </lineage>
</organism>
<accession>A0A9W8RNX2</accession>
<dbReference type="Pfam" id="PF24476">
    <property type="entry name" value="DUF7580"/>
    <property type="match status" value="1"/>
</dbReference>
<comment type="caution">
    <text evidence="5">The sequence shown here is derived from an EMBL/GenBank/DDBJ whole genome shotgun (WGS) entry which is preliminary data.</text>
</comment>
<keyword evidence="3" id="KW-0732">Signal</keyword>
<feature type="coiled-coil region" evidence="1">
    <location>
        <begin position="101"/>
        <end position="128"/>
    </location>
</feature>
<dbReference type="Gene3D" id="1.20.120.1020">
    <property type="entry name" value="Prion-inhibition and propagation, HeLo domain"/>
    <property type="match status" value="1"/>
</dbReference>
<evidence type="ECO:0000256" key="1">
    <source>
        <dbReference type="SAM" id="Coils"/>
    </source>
</evidence>
<dbReference type="InterPro" id="IPR038305">
    <property type="entry name" value="HeLo_sf"/>
</dbReference>
<dbReference type="AlphaFoldDB" id="A0A9W8RNX2"/>
<feature type="signal peptide" evidence="3">
    <location>
        <begin position="1"/>
        <end position="20"/>
    </location>
</feature>